<accession>A0AAU0UP48</accession>
<dbReference type="EMBL" id="CP121694">
    <property type="protein sequence ID" value="WRO20968.1"/>
    <property type="molecule type" value="Genomic_DNA"/>
</dbReference>
<proteinExistence type="predicted"/>
<dbReference type="Proteomes" id="UP001329915">
    <property type="component" value="Chromosome"/>
</dbReference>
<dbReference type="InterPro" id="IPR046921">
    <property type="entry name" value="ABC-3C_CTD11"/>
</dbReference>
<evidence type="ECO:0000313" key="2">
    <source>
        <dbReference type="EMBL" id="WRO20968.1"/>
    </source>
</evidence>
<gene>
    <name evidence="2" type="ORF">MFMK1_000759</name>
</gene>
<keyword evidence="3" id="KW-1185">Reference proteome</keyword>
<dbReference type="RefSeq" id="WP_366923843.1">
    <property type="nucleotide sequence ID" value="NZ_CP121694.1"/>
</dbReference>
<feature type="domain" description="ABC-three component systems C-terminal" evidence="1">
    <location>
        <begin position="272"/>
        <end position="407"/>
    </location>
</feature>
<evidence type="ECO:0000313" key="3">
    <source>
        <dbReference type="Proteomes" id="UP001329915"/>
    </source>
</evidence>
<dbReference type="KEGG" id="dbc:MFMK1_000759"/>
<name>A0AAU0UP48_9FIRM</name>
<dbReference type="AlphaFoldDB" id="A0AAU0UP48"/>
<dbReference type="Pfam" id="PF20277">
    <property type="entry name" value="CTD11"/>
    <property type="match status" value="1"/>
</dbReference>
<organism evidence="2 3">
    <name type="scientific">Metallumcola ferriviriculae</name>
    <dbReference type="NCBI Taxonomy" id="3039180"/>
    <lineage>
        <taxon>Bacteria</taxon>
        <taxon>Bacillati</taxon>
        <taxon>Bacillota</taxon>
        <taxon>Clostridia</taxon>
        <taxon>Neomoorellales</taxon>
        <taxon>Desulfitibacteraceae</taxon>
        <taxon>Metallumcola</taxon>
    </lineage>
</organism>
<protein>
    <recommendedName>
        <fullName evidence="1">ABC-three component systems C-terminal domain-containing protein</fullName>
    </recommendedName>
</protein>
<reference evidence="2 3" key="1">
    <citation type="submission" date="2023-04" db="EMBL/GenBank/DDBJ databases">
        <authorList>
            <person name="Hsu D."/>
        </authorList>
    </citation>
    <scope>NUCLEOTIDE SEQUENCE [LARGE SCALE GENOMIC DNA]</scope>
    <source>
        <strain evidence="2 3">MK1</strain>
    </source>
</reference>
<evidence type="ECO:0000259" key="1">
    <source>
        <dbReference type="Pfam" id="PF20277"/>
    </source>
</evidence>
<sequence length="411" mass="46923">MKKLCFGSFTTILKLCKVKSVTQKWLCGTLLLSIAPTYDIRHDDGTVSDLLKGKKNLSPHVTELALTADKKELSEYFERSVLPLLDGNKRSLIVLALKDIIDSDDTIENDTVIEIVNDMTKEDIANRNAFVLGDFLAGIFLYTVLNVNNRNCEDSIKEITHEYIESFEDQKINVIFQGSYSNFSTETAHEIAMDARTLVLLSETGGKCQRCSKVLGIKKEGNDVNYAKIINLSENEDIVLCVECEREIQNASDGEKQALLSAKHDLETFITAREATSRYKIEKQIEHVLREVDLMDVTVDTQLKIKPVKVENKIAEKRLRERVLYDVNRLYQGVNDSLDRLAGENKLNTNKFAKSIKRMYEDANETNISQSDLYHLLVQTLFEKTGRKYREACEIIISYFVQRCEVFDEIT</sequence>